<evidence type="ECO:0000313" key="7">
    <source>
        <dbReference type="EMBL" id="KRT94962.1"/>
    </source>
</evidence>
<dbReference type="PANTHER" id="PTHR47683:SF2">
    <property type="entry name" value="RNA-BINDING S4 DOMAIN-CONTAINING PROTEIN"/>
    <property type="match status" value="1"/>
</dbReference>
<dbReference type="InterPro" id="IPR050343">
    <property type="entry name" value="RsuA_PseudoU_synthase"/>
</dbReference>
<keyword evidence="2 4" id="KW-0694">RNA-binding</keyword>
<name>A0A0J6EYK3_9BACI</name>
<dbReference type="OrthoDB" id="9807213at2"/>
<dbReference type="STRING" id="1664069.BGLY_2726"/>
<dbReference type="AlphaFoldDB" id="A0A0J6EYK3"/>
<dbReference type="InterPro" id="IPR020094">
    <property type="entry name" value="TruA/RsuA/RluB/E/F_N"/>
</dbReference>
<comment type="caution">
    <text evidence="7">The sequence shown here is derived from an EMBL/GenBank/DDBJ whole genome shotgun (WGS) entry which is preliminary data.</text>
</comment>
<evidence type="ECO:0000313" key="10">
    <source>
        <dbReference type="Proteomes" id="UP001341297"/>
    </source>
</evidence>
<dbReference type="GO" id="GO:0003723">
    <property type="term" value="F:RNA binding"/>
    <property type="evidence" value="ECO:0007669"/>
    <property type="project" value="UniProtKB-KW"/>
</dbReference>
<evidence type="ECO:0000313" key="8">
    <source>
        <dbReference type="EMBL" id="MEC0484730.1"/>
    </source>
</evidence>
<dbReference type="SUPFAM" id="SSF55120">
    <property type="entry name" value="Pseudouridine synthase"/>
    <property type="match status" value="1"/>
</dbReference>
<keyword evidence="10" id="KW-1185">Reference proteome</keyword>
<dbReference type="InterPro" id="IPR006145">
    <property type="entry name" value="PsdUridine_synth_RsuA/RluA"/>
</dbReference>
<dbReference type="GO" id="GO:0120159">
    <property type="term" value="F:rRNA pseudouridine synthase activity"/>
    <property type="evidence" value="ECO:0007669"/>
    <property type="project" value="UniProtKB-ARBA"/>
</dbReference>
<evidence type="ECO:0000256" key="1">
    <source>
        <dbReference type="ARBA" id="ARBA00008348"/>
    </source>
</evidence>
<dbReference type="FunFam" id="3.30.70.1560:FF:000001">
    <property type="entry name" value="Pseudouridine synthase"/>
    <property type="match status" value="1"/>
</dbReference>
<evidence type="ECO:0000256" key="2">
    <source>
        <dbReference type="ARBA" id="ARBA00022884"/>
    </source>
</evidence>
<dbReference type="InterPro" id="IPR000748">
    <property type="entry name" value="PsdUridine_synth_RsuA/RluB/E/F"/>
</dbReference>
<dbReference type="InterPro" id="IPR042092">
    <property type="entry name" value="PsdUridine_s_RsuA/RluB/E/F_cat"/>
</dbReference>
<dbReference type="PANTHER" id="PTHR47683">
    <property type="entry name" value="PSEUDOURIDINE SYNTHASE FAMILY PROTEIN-RELATED"/>
    <property type="match status" value="1"/>
</dbReference>
<dbReference type="RefSeq" id="WP_048352900.1">
    <property type="nucleotide sequence ID" value="NZ_CP023481.1"/>
</dbReference>
<reference evidence="7 9" key="1">
    <citation type="journal article" date="2015" name="Int. J. Syst. Evol. Microbiol.">
        <title>Bacillus glycinifermentans sp. nov., isolated from fermented soybean paste.</title>
        <authorList>
            <person name="Kim S.J."/>
            <person name="Dunlap C.A."/>
            <person name="Kwon S.W."/>
            <person name="Rooney A.P."/>
        </authorList>
    </citation>
    <scope>NUCLEOTIDE SEQUENCE [LARGE SCALE GENOMIC DNA]</scope>
    <source>
        <strain evidence="7 9">GO-13</strain>
    </source>
</reference>
<dbReference type="EC" id="5.4.99.-" evidence="5"/>
<comment type="similarity">
    <text evidence="1 5">Belongs to the pseudouridine synthase RsuA family.</text>
</comment>
<dbReference type="Gene3D" id="3.30.70.580">
    <property type="entry name" value="Pseudouridine synthase I, catalytic domain, N-terminal subdomain"/>
    <property type="match status" value="1"/>
</dbReference>
<dbReference type="InterPro" id="IPR036986">
    <property type="entry name" value="S4_RNA-bd_sf"/>
</dbReference>
<feature type="domain" description="RNA-binding S4" evidence="6">
    <location>
        <begin position="2"/>
        <end position="65"/>
    </location>
</feature>
<dbReference type="GO" id="GO:0000455">
    <property type="term" value="P:enzyme-directed rRNA pseudouridine synthesis"/>
    <property type="evidence" value="ECO:0007669"/>
    <property type="project" value="UniProtKB-ARBA"/>
</dbReference>
<dbReference type="Pfam" id="PF01479">
    <property type="entry name" value="S4"/>
    <property type="match status" value="1"/>
</dbReference>
<dbReference type="Gene3D" id="3.30.70.1560">
    <property type="entry name" value="Alpha-L RNA-binding motif"/>
    <property type="match status" value="1"/>
</dbReference>
<dbReference type="GO" id="GO:0005829">
    <property type="term" value="C:cytosol"/>
    <property type="evidence" value="ECO:0007669"/>
    <property type="project" value="UniProtKB-ARBA"/>
</dbReference>
<accession>A0A0J6EYK3</accession>
<dbReference type="FunFam" id="3.10.290.10:FF:000003">
    <property type="entry name" value="Pseudouridine synthase"/>
    <property type="match status" value="1"/>
</dbReference>
<dbReference type="NCBIfam" id="TIGR00093">
    <property type="entry name" value="pseudouridine synthase"/>
    <property type="match status" value="1"/>
</dbReference>
<dbReference type="InterPro" id="IPR018496">
    <property type="entry name" value="PsdUridine_synth_RsuA/RluB_CS"/>
</dbReference>
<evidence type="ECO:0000256" key="3">
    <source>
        <dbReference type="ARBA" id="ARBA00023235"/>
    </source>
</evidence>
<dbReference type="Proteomes" id="UP000036168">
    <property type="component" value="Unassembled WGS sequence"/>
</dbReference>
<dbReference type="InterPro" id="IPR020103">
    <property type="entry name" value="PsdUridine_synth_cat_dom_sf"/>
</dbReference>
<proteinExistence type="inferred from homology"/>
<dbReference type="SUPFAM" id="SSF55174">
    <property type="entry name" value="Alpha-L RNA-binding motif"/>
    <property type="match status" value="1"/>
</dbReference>
<organism evidence="7 9">
    <name type="scientific">Bacillus glycinifermentans</name>
    <dbReference type="NCBI Taxonomy" id="1664069"/>
    <lineage>
        <taxon>Bacteria</taxon>
        <taxon>Bacillati</taxon>
        <taxon>Bacillota</taxon>
        <taxon>Bacilli</taxon>
        <taxon>Bacillales</taxon>
        <taxon>Bacillaceae</taxon>
        <taxon>Bacillus</taxon>
    </lineage>
</organism>
<dbReference type="PATRIC" id="fig|1664069.3.peg.1554"/>
<evidence type="ECO:0000259" key="6">
    <source>
        <dbReference type="SMART" id="SM00363"/>
    </source>
</evidence>
<dbReference type="EMBL" id="LECW02000004">
    <property type="protein sequence ID" value="KRT94962.1"/>
    <property type="molecule type" value="Genomic_DNA"/>
</dbReference>
<reference evidence="7" key="2">
    <citation type="submission" date="2015-10" db="EMBL/GenBank/DDBJ databases">
        <authorList>
            <person name="Gilbert D.G."/>
        </authorList>
    </citation>
    <scope>NUCLEOTIDE SEQUENCE</scope>
    <source>
        <strain evidence="7">GO-13</strain>
    </source>
</reference>
<evidence type="ECO:0000256" key="4">
    <source>
        <dbReference type="PROSITE-ProRule" id="PRU00182"/>
    </source>
</evidence>
<accession>A0A0J6HQT4</accession>
<dbReference type="PROSITE" id="PS01149">
    <property type="entry name" value="PSI_RSU"/>
    <property type="match status" value="1"/>
</dbReference>
<evidence type="ECO:0000256" key="5">
    <source>
        <dbReference type="RuleBase" id="RU003887"/>
    </source>
</evidence>
<dbReference type="PROSITE" id="PS50889">
    <property type="entry name" value="S4"/>
    <property type="match status" value="1"/>
</dbReference>
<gene>
    <name evidence="7" type="ORF">AB447_210525</name>
    <name evidence="8" type="ORF">P8828_07675</name>
</gene>
<dbReference type="Gene3D" id="3.10.290.10">
    <property type="entry name" value="RNA-binding S4 domain"/>
    <property type="match status" value="1"/>
</dbReference>
<dbReference type="FunFam" id="3.30.70.580:FF:000005">
    <property type="entry name" value="Pseudouridine synthase"/>
    <property type="match status" value="1"/>
</dbReference>
<dbReference type="CDD" id="cd02870">
    <property type="entry name" value="PseudoU_synth_RsuA_like"/>
    <property type="match status" value="1"/>
</dbReference>
<dbReference type="SMART" id="SM00363">
    <property type="entry name" value="S4"/>
    <property type="match status" value="1"/>
</dbReference>
<dbReference type="CDD" id="cd00165">
    <property type="entry name" value="S4"/>
    <property type="match status" value="1"/>
</dbReference>
<dbReference type="EMBL" id="JARRTL010000008">
    <property type="protein sequence ID" value="MEC0484730.1"/>
    <property type="molecule type" value="Genomic_DNA"/>
</dbReference>
<dbReference type="Proteomes" id="UP001341297">
    <property type="component" value="Unassembled WGS sequence"/>
</dbReference>
<dbReference type="InterPro" id="IPR002942">
    <property type="entry name" value="S4_RNA-bd"/>
</dbReference>
<dbReference type="Pfam" id="PF00849">
    <property type="entry name" value="PseudoU_synth_2"/>
    <property type="match status" value="1"/>
</dbReference>
<reference evidence="8 10" key="3">
    <citation type="submission" date="2023-03" db="EMBL/GenBank/DDBJ databases">
        <title>Agriculturally important microbes genome sequencing.</title>
        <authorList>
            <person name="Dunlap C."/>
        </authorList>
    </citation>
    <scope>NUCLEOTIDE SEQUENCE [LARGE SCALE GENOMIC DNA]</scope>
    <source>
        <strain evidence="8 10">CBP-3203</strain>
    </source>
</reference>
<keyword evidence="3 5" id="KW-0413">Isomerase</keyword>
<protein>
    <recommendedName>
        <fullName evidence="5">Pseudouridine synthase</fullName>
        <ecNumber evidence="5">5.4.99.-</ecNumber>
    </recommendedName>
</protein>
<evidence type="ECO:0000313" key="9">
    <source>
        <dbReference type="Proteomes" id="UP000036168"/>
    </source>
</evidence>
<sequence>MERLQKVIAHAGIASRRKAEELIKEGRVTVNGKTVRELGIKVTSSDRIEVNGIQLESEEPVYFLFYKPRGVISAVKDDKGRKVVTDFFQEIPQRIYPIGRLDYDTSGLLLLTNDGEFANKLMHPKYEIDKTYVAKLKGIPAKEHLKKLERGIRLEEGKTAPAKVKLLSIDKKKQTSIVQITIHEGRNRQVRRMFDAIGHEVLKLKREEYAFLNLKGLKTGEKRELTPHEVKRLRAMAEHGKHAF</sequence>